<dbReference type="EMBL" id="CP018176">
    <property type="protein sequence ID" value="AUJ30385.1"/>
    <property type="molecule type" value="Genomic_DNA"/>
</dbReference>
<dbReference type="InterPro" id="IPR000257">
    <property type="entry name" value="Uroporphyrinogen_deCOase"/>
</dbReference>
<accession>A0A3Q8CE29</accession>
<dbReference type="InterPro" id="IPR052024">
    <property type="entry name" value="Methanogen_methyltrans"/>
</dbReference>
<proteinExistence type="predicted"/>
<dbReference type="GO" id="GO:0006779">
    <property type="term" value="P:porphyrin-containing compound biosynthetic process"/>
    <property type="evidence" value="ECO:0007669"/>
    <property type="project" value="InterPro"/>
</dbReference>
<dbReference type="InterPro" id="IPR038071">
    <property type="entry name" value="UROD/MetE-like_sf"/>
</dbReference>
<dbReference type="SUPFAM" id="SSF51726">
    <property type="entry name" value="UROD/MetE-like"/>
    <property type="match status" value="1"/>
</dbReference>
<feature type="domain" description="Uroporphyrinogen decarboxylase (URO-D)" evidence="1">
    <location>
        <begin position="24"/>
        <end position="339"/>
    </location>
</feature>
<dbReference type="AlphaFoldDB" id="A0A3Q8CE29"/>
<evidence type="ECO:0000313" key="2">
    <source>
        <dbReference type="EMBL" id="AUJ30385.1"/>
    </source>
</evidence>
<organism evidence="2 3">
    <name type="scientific">Liquorilactobacillus hordei</name>
    <dbReference type="NCBI Taxonomy" id="468911"/>
    <lineage>
        <taxon>Bacteria</taxon>
        <taxon>Bacillati</taxon>
        <taxon>Bacillota</taxon>
        <taxon>Bacilli</taxon>
        <taxon>Lactobacillales</taxon>
        <taxon>Lactobacillaceae</taxon>
        <taxon>Liquorilactobacillus</taxon>
    </lineage>
</organism>
<protein>
    <recommendedName>
        <fullName evidence="1">Uroporphyrinogen decarboxylase (URO-D) domain-containing protein</fullName>
    </recommendedName>
</protein>
<dbReference type="Proteomes" id="UP000314960">
    <property type="component" value="Chromosome"/>
</dbReference>
<dbReference type="RefSeq" id="WP_141054487.1">
    <property type="nucleotide sequence ID" value="NZ_CP018176.1"/>
</dbReference>
<dbReference type="PANTHER" id="PTHR47099:SF1">
    <property type="entry name" value="METHYLCOBAMIDE:COM METHYLTRANSFERASE MTBA"/>
    <property type="match status" value="1"/>
</dbReference>
<dbReference type="GO" id="GO:0004853">
    <property type="term" value="F:uroporphyrinogen decarboxylase activity"/>
    <property type="evidence" value="ECO:0007669"/>
    <property type="project" value="InterPro"/>
</dbReference>
<reference evidence="2 3" key="1">
    <citation type="submission" date="2016-11" db="EMBL/GenBank/DDBJ databases">
        <title>Interaction between Lactobacillus species and yeast in water kefir.</title>
        <authorList>
            <person name="Behr J."/>
            <person name="Xu D."/>
            <person name="Vogel R.F."/>
        </authorList>
    </citation>
    <scope>NUCLEOTIDE SEQUENCE [LARGE SCALE GENOMIC DNA]</scope>
    <source>
        <strain evidence="2 3">TMW 1.1822</strain>
    </source>
</reference>
<dbReference type="Pfam" id="PF01208">
    <property type="entry name" value="URO-D"/>
    <property type="match status" value="1"/>
</dbReference>
<dbReference type="KEGG" id="lhw:BSQ49_09445"/>
<gene>
    <name evidence="2" type="ORF">BSQ49_09445</name>
</gene>
<evidence type="ECO:0000313" key="3">
    <source>
        <dbReference type="Proteomes" id="UP000314960"/>
    </source>
</evidence>
<sequence length="343" mass="39446">MSNRFEKLLIDTRGKRPLISTWKHFVTVENDYRKLADAIIAFQKKYEWDFIKVNPRATYYAEAFGNIYDKQNYTDVLPELIDYQIKNARDLNVFSQKNDFNYDPLYEQVLLAKKVRKGVGDNIPILQTLFSPLCVLTFLAGHNPYPGVDKPKSKRESELKVLIRENPQGVKKALEKITEFLKKYVKDTLDNEVDGFFYSIFGHGDETELSANDYAEFSAPYDNQIFETIKEKNGIVMFHTCGPASHPEKFSQNRYIDIIHWADQEKHTPSLEKKMPWLNGKIAAGGVDQNLFKDNNSELILSQAKKAIEMRQDENFILTAGCGLPVITSAESIWALKKALINK</sequence>
<dbReference type="Gene3D" id="3.20.20.210">
    <property type="match status" value="1"/>
</dbReference>
<evidence type="ECO:0000259" key="1">
    <source>
        <dbReference type="Pfam" id="PF01208"/>
    </source>
</evidence>
<dbReference type="PANTHER" id="PTHR47099">
    <property type="entry name" value="METHYLCOBAMIDE:COM METHYLTRANSFERASE MTBA"/>
    <property type="match status" value="1"/>
</dbReference>
<name>A0A3Q8CE29_9LACO</name>